<evidence type="ECO:0000256" key="1">
    <source>
        <dbReference type="ARBA" id="ARBA00022737"/>
    </source>
</evidence>
<feature type="repeat" description="TPR" evidence="3">
    <location>
        <begin position="190"/>
        <end position="223"/>
    </location>
</feature>
<feature type="repeat" description="TPR" evidence="3">
    <location>
        <begin position="476"/>
        <end position="509"/>
    </location>
</feature>
<dbReference type="PANTHER" id="PTHR45641">
    <property type="entry name" value="TETRATRICOPEPTIDE REPEAT PROTEIN (AFU_ORTHOLOGUE AFUA_6G03870)"/>
    <property type="match status" value="1"/>
</dbReference>
<dbReference type="SMART" id="SM00028">
    <property type="entry name" value="TPR"/>
    <property type="match status" value="12"/>
</dbReference>
<dbReference type="InterPro" id="IPR011990">
    <property type="entry name" value="TPR-like_helical_dom_sf"/>
</dbReference>
<keyword evidence="2 3" id="KW-0802">TPR repeat</keyword>
<dbReference type="GeneID" id="63961872"/>
<dbReference type="InterPro" id="IPR019734">
    <property type="entry name" value="TPR_rpt"/>
</dbReference>
<dbReference type="Pfam" id="PF07719">
    <property type="entry name" value="TPR_2"/>
    <property type="match status" value="1"/>
</dbReference>
<keyword evidence="5" id="KW-1185">Reference proteome</keyword>
<keyword evidence="1" id="KW-0677">Repeat</keyword>
<accession>A0A3B6VBF5</accession>
<reference evidence="4 5" key="1">
    <citation type="journal article" date="2009" name="PLoS ONE">
        <title>Genome sequence of the pathogenic intestinal spirochete Brachyspira hyodysenteriae reveals adaptations to its lifestyle in the porcine large intestine.</title>
        <authorList>
            <person name="Bellgard M.I."/>
            <person name="Wanchanthuek P."/>
            <person name="La T."/>
            <person name="Ryan K."/>
            <person name="Moolhuijzen P."/>
            <person name="Albertyn Z."/>
            <person name="Shaban B."/>
            <person name="Motro Y."/>
            <person name="Dunn D.S."/>
            <person name="Schibeci D."/>
            <person name="Hunter A."/>
            <person name="Barrero R."/>
            <person name="Phillips N.D."/>
            <person name="Hampson D.J."/>
        </authorList>
    </citation>
    <scope>NUCLEOTIDE SEQUENCE [LARGE SCALE GENOMIC DNA]</scope>
    <source>
        <strain evidence="5">ATCC 49526 / WA1</strain>
    </source>
</reference>
<dbReference type="KEGG" id="bhy:BHWA1_00760"/>
<dbReference type="Gene3D" id="1.25.40.10">
    <property type="entry name" value="Tetratricopeptide repeat domain"/>
    <property type="match status" value="5"/>
</dbReference>
<feature type="repeat" description="TPR" evidence="3">
    <location>
        <begin position="114"/>
        <end position="147"/>
    </location>
</feature>
<dbReference type="Pfam" id="PF13424">
    <property type="entry name" value="TPR_12"/>
    <property type="match status" value="1"/>
</dbReference>
<name>A0A3B6VBF5_BRAHW</name>
<sequence>MGKLYSLEEIEKIINDFIIHSLDEDYEKITEIISMFNESITEYKDYNKALFLLGMAYYSTWQFECIDIFKKSAVLEKNNDKYWYFLSKSYFEKAKYDRSKKILKKTLKLNANDSAYWFLLGRIYFISKDYKKSLHFYKRAMMLNNTNIVDRENSIYHYIRYIAENYFQLKKYNKVIEYYEKIEKEYYFNEYDYMYLALSYKKIKNYDKAIENFKKALDINNRSYLYNEESPCINHLAKTYIKVGKYREAIELYKDFIKKESNGNGLVLIPYSLNGIDDYKYLISAFNELIEEEPHNLNYYNDLFSIYKFNLNLYDKAIEVYEKYISNNTDIDYDIYDKLASLYTYVFKYDKAIETYNKLIEINGANETYYSSLGEIYNTIGDYDKAVYFYEKVINFENIYQNTFEEICILLIDLYSKLSKFDERNALMSRAYNYYLNEEDYDNIANLYIHIGEKGKAIEIYKKIIELDRYNNIDCTDYYVKIADIYKEINQENTAKEYYQKAIDIYEDKLKTDDSGYYLGLLCNLYMTIGNKDKSILYYKEYIEMLIKESKAEMENEGRENISWSKALEIAASYRKIGDAENAIKYYEYALYDNADLEYCYDSIAEIYDEINEKEHAKEYYQKSIELHKKYFETHSYHCDSLKEMAKLYLKIDDKEKAEECYKKVLDINIYDNEAKEYLEKLNI</sequence>
<feature type="repeat" description="TPR" evidence="3">
    <location>
        <begin position="598"/>
        <end position="631"/>
    </location>
</feature>
<dbReference type="SMART" id="SM00671">
    <property type="entry name" value="SEL1"/>
    <property type="match status" value="4"/>
</dbReference>
<dbReference type="InterPro" id="IPR006597">
    <property type="entry name" value="Sel1-like"/>
</dbReference>
<proteinExistence type="predicted"/>
<gene>
    <name evidence="4" type="ordered locus">BHWA1_00760</name>
</gene>
<dbReference type="AlphaFoldDB" id="A0A3B6VBF5"/>
<evidence type="ECO:0000256" key="3">
    <source>
        <dbReference type="PROSITE-ProRule" id="PRU00339"/>
    </source>
</evidence>
<dbReference type="STRING" id="565034.BHWA1_00760"/>
<feature type="repeat" description="TPR" evidence="3">
    <location>
        <begin position="80"/>
        <end position="113"/>
    </location>
</feature>
<dbReference type="PANTHER" id="PTHR45641:SF19">
    <property type="entry name" value="NEPHROCYSTIN-3"/>
    <property type="match status" value="1"/>
</dbReference>
<dbReference type="SUPFAM" id="SSF81901">
    <property type="entry name" value="HCP-like"/>
    <property type="match status" value="1"/>
</dbReference>
<dbReference type="PROSITE" id="PS50005">
    <property type="entry name" value="TPR"/>
    <property type="match status" value="9"/>
</dbReference>
<protein>
    <submittedName>
        <fullName evidence="4">TPR domain-containing protein</fullName>
    </submittedName>
</protein>
<feature type="repeat" description="TPR" evidence="3">
    <location>
        <begin position="367"/>
        <end position="400"/>
    </location>
</feature>
<feature type="repeat" description="TPR" evidence="3">
    <location>
        <begin position="333"/>
        <end position="366"/>
    </location>
</feature>
<dbReference type="SUPFAM" id="SSF48452">
    <property type="entry name" value="TPR-like"/>
    <property type="match status" value="2"/>
</dbReference>
<dbReference type="EMBL" id="CP001357">
    <property type="protein sequence ID" value="ACN83253.1"/>
    <property type="molecule type" value="Genomic_DNA"/>
</dbReference>
<feature type="repeat" description="TPR" evidence="3">
    <location>
        <begin position="438"/>
        <end position="471"/>
    </location>
</feature>
<evidence type="ECO:0000256" key="2">
    <source>
        <dbReference type="ARBA" id="ARBA00022803"/>
    </source>
</evidence>
<dbReference type="Proteomes" id="UP000001803">
    <property type="component" value="Chromosome"/>
</dbReference>
<evidence type="ECO:0000313" key="5">
    <source>
        <dbReference type="Proteomes" id="UP000001803"/>
    </source>
</evidence>
<evidence type="ECO:0000313" key="4">
    <source>
        <dbReference type="EMBL" id="ACN83253.1"/>
    </source>
</evidence>
<feature type="repeat" description="TPR" evidence="3">
    <location>
        <begin position="639"/>
        <end position="672"/>
    </location>
</feature>
<dbReference type="InterPro" id="IPR013105">
    <property type="entry name" value="TPR_2"/>
</dbReference>
<organism evidence="4 5">
    <name type="scientific">Brachyspira hyodysenteriae (strain ATCC 49526 / WA1)</name>
    <dbReference type="NCBI Taxonomy" id="565034"/>
    <lineage>
        <taxon>Bacteria</taxon>
        <taxon>Pseudomonadati</taxon>
        <taxon>Spirochaetota</taxon>
        <taxon>Spirochaetia</taxon>
        <taxon>Brachyspirales</taxon>
        <taxon>Brachyspiraceae</taxon>
        <taxon>Brachyspira</taxon>
    </lineage>
</organism>
<dbReference type="RefSeq" id="WP_012670302.1">
    <property type="nucleotide sequence ID" value="NC_012225.1"/>
</dbReference>
<dbReference type="Pfam" id="PF13181">
    <property type="entry name" value="TPR_8"/>
    <property type="match status" value="7"/>
</dbReference>